<dbReference type="Proteomes" id="UP000003340">
    <property type="component" value="Unassembled WGS sequence"/>
</dbReference>
<dbReference type="GO" id="GO:0006146">
    <property type="term" value="P:adenine catabolic process"/>
    <property type="evidence" value="ECO:0007669"/>
    <property type="project" value="InterPro"/>
</dbReference>
<evidence type="ECO:0000256" key="4">
    <source>
        <dbReference type="ARBA" id="ARBA00023211"/>
    </source>
</evidence>
<dbReference type="eggNOG" id="COG1001">
    <property type="taxonomic scope" value="Bacteria"/>
</dbReference>
<dbReference type="Pfam" id="PF01979">
    <property type="entry name" value="Amidohydro_1"/>
    <property type="match status" value="1"/>
</dbReference>
<reference evidence="10 11" key="1">
    <citation type="submission" date="2009-01" db="EMBL/GenBank/DDBJ databases">
        <authorList>
            <person name="Fulton L."/>
            <person name="Clifton S."/>
            <person name="Fulton B."/>
            <person name="Xu J."/>
            <person name="Minx P."/>
            <person name="Pepin K.H."/>
            <person name="Johnson M."/>
            <person name="Bhonagiri V."/>
            <person name="Nash W.E."/>
            <person name="Mardis E.R."/>
            <person name="Wilson R.K."/>
        </authorList>
    </citation>
    <scope>NUCLEOTIDE SEQUENCE [LARGE SCALE GENOMIC DNA]</scope>
    <source>
        <strain evidence="10 11">DSM 5476</strain>
    </source>
</reference>
<feature type="domain" description="Adenine deaminase C-terminal" evidence="9">
    <location>
        <begin position="404"/>
        <end position="565"/>
    </location>
</feature>
<evidence type="ECO:0000256" key="1">
    <source>
        <dbReference type="ARBA" id="ARBA00006773"/>
    </source>
</evidence>
<comment type="catalytic activity">
    <reaction evidence="5 6">
        <text>adenine + H2O + H(+) = hypoxanthine + NH4(+)</text>
        <dbReference type="Rhea" id="RHEA:23688"/>
        <dbReference type="ChEBI" id="CHEBI:15377"/>
        <dbReference type="ChEBI" id="CHEBI:15378"/>
        <dbReference type="ChEBI" id="CHEBI:16708"/>
        <dbReference type="ChEBI" id="CHEBI:17368"/>
        <dbReference type="ChEBI" id="CHEBI:28938"/>
        <dbReference type="EC" id="3.5.4.2"/>
    </reaction>
</comment>
<dbReference type="InterPro" id="IPR006680">
    <property type="entry name" value="Amidohydro-rel"/>
</dbReference>
<dbReference type="AlphaFoldDB" id="C0EID3"/>
<dbReference type="STRING" id="537013.CLOSTMETH_03628"/>
<dbReference type="HAMAP" id="MF_01518">
    <property type="entry name" value="Adenine_deamin"/>
    <property type="match status" value="1"/>
</dbReference>
<evidence type="ECO:0000313" key="10">
    <source>
        <dbReference type="EMBL" id="EEG28729.1"/>
    </source>
</evidence>
<evidence type="ECO:0000256" key="5">
    <source>
        <dbReference type="ARBA" id="ARBA00047720"/>
    </source>
</evidence>
<keyword evidence="4 6" id="KW-0464">Manganese</keyword>
<dbReference type="InterPro" id="IPR026912">
    <property type="entry name" value="Adenine_deam_C"/>
</dbReference>
<gene>
    <name evidence="6 10" type="primary">ade</name>
    <name evidence="10" type="ORF">CLOSTMETH_03628</name>
</gene>
<dbReference type="SUPFAM" id="SSF51338">
    <property type="entry name" value="Composite domain of metallo-dependent hydrolases"/>
    <property type="match status" value="1"/>
</dbReference>
<dbReference type="EMBL" id="ACEC01000126">
    <property type="protein sequence ID" value="EEG28729.1"/>
    <property type="molecule type" value="Genomic_DNA"/>
</dbReference>
<feature type="region of interest" description="Disordered" evidence="7">
    <location>
        <begin position="356"/>
        <end position="375"/>
    </location>
</feature>
<dbReference type="GO" id="GO:0000034">
    <property type="term" value="F:adenine deaminase activity"/>
    <property type="evidence" value="ECO:0007669"/>
    <property type="project" value="UniProtKB-UniRule"/>
</dbReference>
<evidence type="ECO:0000256" key="6">
    <source>
        <dbReference type="HAMAP-Rule" id="MF_01518"/>
    </source>
</evidence>
<evidence type="ECO:0000259" key="9">
    <source>
        <dbReference type="Pfam" id="PF13382"/>
    </source>
</evidence>
<dbReference type="InterPro" id="IPR011059">
    <property type="entry name" value="Metal-dep_hydrolase_composite"/>
</dbReference>
<dbReference type="PANTHER" id="PTHR11113">
    <property type="entry name" value="N-ACETYLGLUCOSAMINE-6-PHOSPHATE DEACETYLASE"/>
    <property type="match status" value="1"/>
</dbReference>
<dbReference type="SUPFAM" id="SSF51556">
    <property type="entry name" value="Metallo-dependent hydrolases"/>
    <property type="match status" value="1"/>
</dbReference>
<reference evidence="10 11" key="2">
    <citation type="submission" date="2009-02" db="EMBL/GenBank/DDBJ databases">
        <title>Draft genome sequence of Clostridium methylpentosum (DSM 5476).</title>
        <authorList>
            <person name="Sudarsanam P."/>
            <person name="Ley R."/>
            <person name="Guruge J."/>
            <person name="Turnbaugh P.J."/>
            <person name="Mahowald M."/>
            <person name="Liep D."/>
            <person name="Gordon J."/>
        </authorList>
    </citation>
    <scope>NUCLEOTIDE SEQUENCE [LARGE SCALE GENOMIC DNA]</scope>
    <source>
        <strain evidence="10 11">DSM 5476</strain>
    </source>
</reference>
<comment type="cofactor">
    <cofactor evidence="6">
        <name>Mn(2+)</name>
        <dbReference type="ChEBI" id="CHEBI:29035"/>
    </cofactor>
</comment>
<dbReference type="Pfam" id="PF13382">
    <property type="entry name" value="Adenine_deam_C"/>
    <property type="match status" value="1"/>
</dbReference>
<dbReference type="EC" id="3.5.4.2" evidence="2 6"/>
<comment type="similarity">
    <text evidence="1 6">Belongs to the metallo-dependent hydrolases superfamily. Adenine deaminase family.</text>
</comment>
<dbReference type="InterPro" id="IPR032466">
    <property type="entry name" value="Metal_Hydrolase"/>
</dbReference>
<evidence type="ECO:0000256" key="3">
    <source>
        <dbReference type="ARBA" id="ARBA00022801"/>
    </source>
</evidence>
<keyword evidence="11" id="KW-1185">Reference proteome</keyword>
<feature type="domain" description="Amidohydrolase-related" evidence="8">
    <location>
        <begin position="73"/>
        <end position="353"/>
    </location>
</feature>
<accession>C0EID3</accession>
<evidence type="ECO:0000259" key="8">
    <source>
        <dbReference type="Pfam" id="PF01979"/>
    </source>
</evidence>
<dbReference type="Gene3D" id="3.20.20.140">
    <property type="entry name" value="Metal-dependent hydrolases"/>
    <property type="match status" value="1"/>
</dbReference>
<dbReference type="HOGENOM" id="CLU_027935_0_0_9"/>
<evidence type="ECO:0000313" key="11">
    <source>
        <dbReference type="Proteomes" id="UP000003340"/>
    </source>
</evidence>
<keyword evidence="3 6" id="KW-0378">Hydrolase</keyword>
<organism evidence="10 11">
    <name type="scientific">[Clostridium] methylpentosum DSM 5476</name>
    <dbReference type="NCBI Taxonomy" id="537013"/>
    <lineage>
        <taxon>Bacteria</taxon>
        <taxon>Bacillati</taxon>
        <taxon>Bacillota</taxon>
        <taxon>Clostridia</taxon>
        <taxon>Eubacteriales</taxon>
        <taxon>Oscillospiraceae</taxon>
        <taxon>Oscillospiraceae incertae sedis</taxon>
    </lineage>
</organism>
<protein>
    <recommendedName>
        <fullName evidence="2 6">Adenine deaminase</fullName>
        <shortName evidence="6">Adenase</shortName>
        <shortName evidence="6">Adenine aminase</shortName>
        <ecNumber evidence="2 6">3.5.4.2</ecNumber>
    </recommendedName>
</protein>
<proteinExistence type="inferred from homology"/>
<sequence>MEIRRYSDMKITPKMLQAAKGEHPAELVFKNGQVLNLFTRELLPADVAVCSGRIVGVGSYCGEQEVDCTGKTIAPGFIDAHLHIESSMATPARFAGVVAPWGTTTLIADPHEIANVAGLAGIEYMLGQTGLPLNLYVMLPSCVPATPFEDSGAVLTAEELIKLKDHPNVLGLGEMMNFPGVLAGDSGVYQKLEAFDGYVIDGHAPMLSGRELQAYRLAGILDDHECSCEEEVLEKLRAGMFLSVREGSAAKNLDAILQTALKHHLGFDRMAFCTDDKHIGDIEREGHISYSVKRAIELGVDLFDAYRMSSFNAAQFYGLHHLGAVAPGYQADLVLLDDVRTASVCAVYHGGKLVSENRSKPETTPSPYPESLVHSVNPAPVSQRDLQLQLDGSPFPCIEIIPNQILTKCAMEIPPAVDGLFVPQGNYRKIAVIERHHATGKLGVGVLKGFPVNGAIASTVGHDSHNLIVIGNNDADMLAAIDELKRCQGGFTIVQDGRVLGTLPLPVCGLMTDEDTDTVEQKLAALLKTAHSAGIPHGFEPFIAMSFLALPVIPEIRLTDRGIVKL</sequence>
<evidence type="ECO:0000256" key="2">
    <source>
        <dbReference type="ARBA" id="ARBA00012782"/>
    </source>
</evidence>
<dbReference type="PANTHER" id="PTHR11113:SF2">
    <property type="entry name" value="ADENINE DEAMINASE"/>
    <property type="match status" value="1"/>
</dbReference>
<dbReference type="CDD" id="cd01295">
    <property type="entry name" value="AdeC"/>
    <property type="match status" value="1"/>
</dbReference>
<dbReference type="Gene3D" id="2.30.40.10">
    <property type="entry name" value="Urease, subunit C, domain 1"/>
    <property type="match status" value="1"/>
</dbReference>
<comment type="caution">
    <text evidence="10">The sequence shown here is derived from an EMBL/GenBank/DDBJ whole genome shotgun (WGS) entry which is preliminary data.</text>
</comment>
<dbReference type="InterPro" id="IPR006679">
    <property type="entry name" value="Adenine_deam"/>
</dbReference>
<evidence type="ECO:0000256" key="7">
    <source>
        <dbReference type="SAM" id="MobiDB-lite"/>
    </source>
</evidence>
<dbReference type="NCBIfam" id="TIGR01178">
    <property type="entry name" value="ade"/>
    <property type="match status" value="1"/>
</dbReference>
<name>C0EID3_9FIRM</name>